<accession>A0A2P1PP88</accession>
<evidence type="ECO:0000313" key="2">
    <source>
        <dbReference type="EMBL" id="AVP96652.1"/>
    </source>
</evidence>
<dbReference type="InterPro" id="IPR036390">
    <property type="entry name" value="WH_DNA-bd_sf"/>
</dbReference>
<dbReference type="InterPro" id="IPR027395">
    <property type="entry name" value="WH_DNA-bd_dom"/>
</dbReference>
<dbReference type="SUPFAM" id="SSF46785">
    <property type="entry name" value="Winged helix' DNA-binding domain"/>
    <property type="match status" value="1"/>
</dbReference>
<name>A0A2P1PP88_9GAMM</name>
<evidence type="ECO:0000259" key="1">
    <source>
        <dbReference type="Pfam" id="PF13601"/>
    </source>
</evidence>
<protein>
    <recommendedName>
        <fullName evidence="1">Winged helix DNA-binding domain-containing protein</fullName>
    </recommendedName>
</protein>
<dbReference type="OrthoDB" id="5521380at2"/>
<dbReference type="Pfam" id="PF13601">
    <property type="entry name" value="HTH_34"/>
    <property type="match status" value="1"/>
</dbReference>
<dbReference type="Proteomes" id="UP000241074">
    <property type="component" value="Chromosome"/>
</dbReference>
<dbReference type="InterPro" id="IPR036388">
    <property type="entry name" value="WH-like_DNA-bd_sf"/>
</dbReference>
<dbReference type="KEGG" id="xba:C7S18_05285"/>
<gene>
    <name evidence="2" type="ORF">C7S18_05285</name>
</gene>
<organism evidence="2 3">
    <name type="scientific">Ahniella affigens</name>
    <dbReference type="NCBI Taxonomy" id="2021234"/>
    <lineage>
        <taxon>Bacteria</taxon>
        <taxon>Pseudomonadati</taxon>
        <taxon>Pseudomonadota</taxon>
        <taxon>Gammaproteobacteria</taxon>
        <taxon>Lysobacterales</taxon>
        <taxon>Rhodanobacteraceae</taxon>
        <taxon>Ahniella</taxon>
    </lineage>
</organism>
<dbReference type="PANTHER" id="PTHR37318:SF1">
    <property type="entry name" value="BSL7504 PROTEIN"/>
    <property type="match status" value="1"/>
</dbReference>
<sequence>MDAVLAHALAVDHDGHRGGHRVGCCRYLRRPRTQSLNSGMEKPKPLGDVSGLDPLFEHRARLAACVLLAEHGEVSFARFKQWLDMTDGNLGAQLRKLEDAGYVQLRRDFAERKPITWYGLTETGRLALDRHLKHLRDLIGRVGG</sequence>
<dbReference type="Gene3D" id="1.10.10.10">
    <property type="entry name" value="Winged helix-like DNA-binding domain superfamily/Winged helix DNA-binding domain"/>
    <property type="match status" value="1"/>
</dbReference>
<dbReference type="EMBL" id="CP027860">
    <property type="protein sequence ID" value="AVP96652.1"/>
    <property type="molecule type" value="Genomic_DNA"/>
</dbReference>
<keyword evidence="3" id="KW-1185">Reference proteome</keyword>
<evidence type="ECO:0000313" key="3">
    <source>
        <dbReference type="Proteomes" id="UP000241074"/>
    </source>
</evidence>
<reference evidence="2 3" key="1">
    <citation type="submission" date="2018-03" db="EMBL/GenBank/DDBJ databases">
        <title>Ahniella affigens gen. nov., sp. nov., a gammaproteobacterium isolated from sandy soil near a stream.</title>
        <authorList>
            <person name="Ko Y."/>
            <person name="Kim J.-H."/>
        </authorList>
    </citation>
    <scope>NUCLEOTIDE SEQUENCE [LARGE SCALE GENOMIC DNA]</scope>
    <source>
        <strain evidence="2 3">D13</strain>
    </source>
</reference>
<proteinExistence type="predicted"/>
<feature type="domain" description="Winged helix DNA-binding" evidence="1">
    <location>
        <begin position="61"/>
        <end position="139"/>
    </location>
</feature>
<dbReference type="PANTHER" id="PTHR37318">
    <property type="entry name" value="BSL7504 PROTEIN"/>
    <property type="match status" value="1"/>
</dbReference>
<reference evidence="2 3" key="2">
    <citation type="submission" date="2018-03" db="EMBL/GenBank/DDBJ databases">
        <authorList>
            <person name="Keele B.F."/>
        </authorList>
    </citation>
    <scope>NUCLEOTIDE SEQUENCE [LARGE SCALE GENOMIC DNA]</scope>
    <source>
        <strain evidence="2 3">D13</strain>
    </source>
</reference>
<dbReference type="AlphaFoldDB" id="A0A2P1PP88"/>